<dbReference type="InterPro" id="IPR036162">
    <property type="entry name" value="Resolvase-like_N_sf"/>
</dbReference>
<organism evidence="2 3">
    <name type="scientific">Catenulispora acidiphila (strain DSM 44928 / JCM 14897 / NBRC 102108 / NRRL B-24433 / ID139908)</name>
    <dbReference type="NCBI Taxonomy" id="479433"/>
    <lineage>
        <taxon>Bacteria</taxon>
        <taxon>Bacillati</taxon>
        <taxon>Actinomycetota</taxon>
        <taxon>Actinomycetes</taxon>
        <taxon>Catenulisporales</taxon>
        <taxon>Catenulisporaceae</taxon>
        <taxon>Catenulispora</taxon>
    </lineage>
</organism>
<sequence>MSRSDSDGARIRAVFYHRVGSGTPGDQDAAVLRQAARIAELAQRLKLQVVGVYTDFAVTRSTPWPARPAARKLTQRLADKTVRAEVVIVEDPHHAIGPANIPAALKAIGIPACTPREALHPVTADDLVIAIAARMSTPPSPTRRARRFPISDRRR</sequence>
<dbReference type="GO" id="GO:0003677">
    <property type="term" value="F:DNA binding"/>
    <property type="evidence" value="ECO:0007669"/>
    <property type="project" value="InterPro"/>
</dbReference>
<dbReference type="EMBL" id="CP001700">
    <property type="protein sequence ID" value="ACU72960.1"/>
    <property type="molecule type" value="Genomic_DNA"/>
</dbReference>
<evidence type="ECO:0000313" key="3">
    <source>
        <dbReference type="Proteomes" id="UP000000851"/>
    </source>
</evidence>
<dbReference type="InterPro" id="IPR006119">
    <property type="entry name" value="Resolv_N"/>
</dbReference>
<protein>
    <recommendedName>
        <fullName evidence="1">Resolvase/invertase-type recombinase catalytic domain-containing protein</fullName>
    </recommendedName>
</protein>
<proteinExistence type="predicted"/>
<dbReference type="InParanoid" id="C7QGB5"/>
<dbReference type="RefSeq" id="WP_015792689.1">
    <property type="nucleotide sequence ID" value="NC_013131.1"/>
</dbReference>
<dbReference type="AlphaFoldDB" id="C7QGB5"/>
<feature type="domain" description="Resolvase/invertase-type recombinase catalytic" evidence="1">
    <location>
        <begin position="13"/>
        <end position="93"/>
    </location>
</feature>
<evidence type="ECO:0000259" key="1">
    <source>
        <dbReference type="Pfam" id="PF00239"/>
    </source>
</evidence>
<dbReference type="Gene3D" id="3.40.50.1390">
    <property type="entry name" value="Resolvase, N-terminal catalytic domain"/>
    <property type="match status" value="1"/>
</dbReference>
<dbReference type="KEGG" id="cai:Caci_4096"/>
<dbReference type="OrthoDB" id="3372479at2"/>
<dbReference type="HOGENOM" id="CLU_1692317_0_0_11"/>
<name>C7QGB5_CATAD</name>
<dbReference type="Pfam" id="PF00239">
    <property type="entry name" value="Resolvase"/>
    <property type="match status" value="1"/>
</dbReference>
<accession>C7QGB5</accession>
<dbReference type="GO" id="GO:0000150">
    <property type="term" value="F:DNA strand exchange activity"/>
    <property type="evidence" value="ECO:0007669"/>
    <property type="project" value="InterPro"/>
</dbReference>
<evidence type="ECO:0000313" key="2">
    <source>
        <dbReference type="EMBL" id="ACU72960.1"/>
    </source>
</evidence>
<dbReference type="STRING" id="479433.Caci_4096"/>
<keyword evidence="3" id="KW-1185">Reference proteome</keyword>
<reference evidence="2 3" key="1">
    <citation type="journal article" date="2009" name="Stand. Genomic Sci.">
        <title>Complete genome sequence of Catenulispora acidiphila type strain (ID 139908).</title>
        <authorList>
            <person name="Copeland A."/>
            <person name="Lapidus A."/>
            <person name="Glavina Del Rio T."/>
            <person name="Nolan M."/>
            <person name="Lucas S."/>
            <person name="Chen F."/>
            <person name="Tice H."/>
            <person name="Cheng J.F."/>
            <person name="Bruce D."/>
            <person name="Goodwin L."/>
            <person name="Pitluck S."/>
            <person name="Mikhailova N."/>
            <person name="Pati A."/>
            <person name="Ivanova N."/>
            <person name="Mavromatis K."/>
            <person name="Chen A."/>
            <person name="Palaniappan K."/>
            <person name="Chain P."/>
            <person name="Land M."/>
            <person name="Hauser L."/>
            <person name="Chang Y.J."/>
            <person name="Jeffries C.D."/>
            <person name="Chertkov O."/>
            <person name="Brettin T."/>
            <person name="Detter J.C."/>
            <person name="Han C."/>
            <person name="Ali Z."/>
            <person name="Tindall B.J."/>
            <person name="Goker M."/>
            <person name="Bristow J."/>
            <person name="Eisen J.A."/>
            <person name="Markowitz V."/>
            <person name="Hugenholtz P."/>
            <person name="Kyrpides N.C."/>
            <person name="Klenk H.P."/>
        </authorList>
    </citation>
    <scope>NUCLEOTIDE SEQUENCE [LARGE SCALE GENOMIC DNA]</scope>
    <source>
        <strain evidence="3">DSM 44928 / JCM 14897 / NBRC 102108 / NRRL B-24433 / ID139908</strain>
    </source>
</reference>
<dbReference type="Proteomes" id="UP000000851">
    <property type="component" value="Chromosome"/>
</dbReference>
<gene>
    <name evidence="2" type="ordered locus">Caci_4096</name>
</gene>